<reference evidence="3" key="3">
    <citation type="submission" date="2025-09" db="UniProtKB">
        <authorList>
            <consortium name="Ensembl"/>
        </authorList>
    </citation>
    <scope>IDENTIFICATION</scope>
</reference>
<dbReference type="GeneTree" id="ENSGT00940000164342"/>
<dbReference type="GO" id="GO:0004090">
    <property type="term" value="F:carbonyl reductase (NADPH) activity"/>
    <property type="evidence" value="ECO:0007669"/>
    <property type="project" value="TreeGrafter"/>
</dbReference>
<evidence type="ECO:0000313" key="4">
    <source>
        <dbReference type="Proteomes" id="UP000007875"/>
    </source>
</evidence>
<organism evidence="3 4">
    <name type="scientific">Ciona savignyi</name>
    <name type="common">Pacific transparent sea squirt</name>
    <dbReference type="NCBI Taxonomy" id="51511"/>
    <lineage>
        <taxon>Eukaryota</taxon>
        <taxon>Metazoa</taxon>
        <taxon>Chordata</taxon>
        <taxon>Tunicata</taxon>
        <taxon>Ascidiacea</taxon>
        <taxon>Phlebobranchia</taxon>
        <taxon>Cionidae</taxon>
        <taxon>Ciona</taxon>
    </lineage>
</organism>
<name>H2Z9Q7_CIOSA</name>
<dbReference type="Proteomes" id="UP000007875">
    <property type="component" value="Unassembled WGS sequence"/>
</dbReference>
<dbReference type="InterPro" id="IPR036291">
    <property type="entry name" value="NAD(P)-bd_dom_sf"/>
</dbReference>
<dbReference type="PRINTS" id="PR00081">
    <property type="entry name" value="GDHRDH"/>
</dbReference>
<evidence type="ECO:0008006" key="5">
    <source>
        <dbReference type="Google" id="ProtNLM"/>
    </source>
</evidence>
<dbReference type="HOGENOM" id="CLU_010194_50_1_1"/>
<dbReference type="Pfam" id="PF13561">
    <property type="entry name" value="adh_short_C2"/>
    <property type="match status" value="2"/>
</dbReference>
<dbReference type="PANTHER" id="PTHR43943:SF2">
    <property type="entry name" value="DEHYDROGENASE_REDUCTASE 4"/>
    <property type="match status" value="1"/>
</dbReference>
<dbReference type="FunFam" id="3.40.50.720:FF:000084">
    <property type="entry name" value="Short-chain dehydrogenase reductase"/>
    <property type="match status" value="2"/>
</dbReference>
<dbReference type="InterPro" id="IPR020904">
    <property type="entry name" value="Sc_DH/Rdtase_CS"/>
</dbReference>
<dbReference type="PRINTS" id="PR00080">
    <property type="entry name" value="SDRFAMILY"/>
</dbReference>
<proteinExistence type="inferred from homology"/>
<reference evidence="4" key="1">
    <citation type="submission" date="2003-08" db="EMBL/GenBank/DDBJ databases">
        <authorList>
            <person name="Birren B."/>
            <person name="Nusbaum C."/>
            <person name="Abebe A."/>
            <person name="Abouelleil A."/>
            <person name="Adekoya E."/>
            <person name="Ait-zahra M."/>
            <person name="Allen N."/>
            <person name="Allen T."/>
            <person name="An P."/>
            <person name="Anderson M."/>
            <person name="Anderson S."/>
            <person name="Arachchi H."/>
            <person name="Armbruster J."/>
            <person name="Bachantsang P."/>
            <person name="Baldwin J."/>
            <person name="Barry A."/>
            <person name="Bayul T."/>
            <person name="Blitshsteyn B."/>
            <person name="Bloom T."/>
            <person name="Blye J."/>
            <person name="Boguslavskiy L."/>
            <person name="Borowsky M."/>
            <person name="Boukhgalter B."/>
            <person name="Brunache A."/>
            <person name="Butler J."/>
            <person name="Calixte N."/>
            <person name="Calvo S."/>
            <person name="Camarata J."/>
            <person name="Campo K."/>
            <person name="Chang J."/>
            <person name="Cheshatsang Y."/>
            <person name="Citroen M."/>
            <person name="Collymore A."/>
            <person name="Considine T."/>
            <person name="Cook A."/>
            <person name="Cooke P."/>
            <person name="Corum B."/>
            <person name="Cuomo C."/>
            <person name="David R."/>
            <person name="Dawoe T."/>
            <person name="Degray S."/>
            <person name="Dodge S."/>
            <person name="Dooley K."/>
            <person name="Dorje P."/>
            <person name="Dorjee K."/>
            <person name="Dorris L."/>
            <person name="Duffey N."/>
            <person name="Dupes A."/>
            <person name="Elkins T."/>
            <person name="Engels R."/>
            <person name="Erickson J."/>
            <person name="Farina A."/>
            <person name="Faro S."/>
            <person name="Ferreira P."/>
            <person name="Fischer H."/>
            <person name="Fitzgerald M."/>
            <person name="Foley K."/>
            <person name="Gage D."/>
            <person name="Galagan J."/>
            <person name="Gearin G."/>
            <person name="Gnerre S."/>
            <person name="Gnirke A."/>
            <person name="Goyette A."/>
            <person name="Graham J."/>
            <person name="Grandbois E."/>
            <person name="Gyaltsen K."/>
            <person name="Hafez N."/>
            <person name="Hagopian D."/>
            <person name="Hagos B."/>
            <person name="Hall J."/>
            <person name="Hatcher B."/>
            <person name="Heller A."/>
            <person name="Higgins H."/>
            <person name="Honan T."/>
            <person name="Horn A."/>
            <person name="Houde N."/>
            <person name="Hughes L."/>
            <person name="Hulme W."/>
            <person name="Husby E."/>
            <person name="Iliev I."/>
            <person name="Jaffe D."/>
            <person name="Jones C."/>
            <person name="Kamal M."/>
            <person name="Kamat A."/>
            <person name="Kamvysselis M."/>
            <person name="Karlsson E."/>
            <person name="Kells C."/>
            <person name="Kieu A."/>
            <person name="Kisner P."/>
            <person name="Kodira C."/>
            <person name="Kulbokas E."/>
            <person name="Labutti K."/>
            <person name="Lama D."/>
            <person name="Landers T."/>
            <person name="Leger J."/>
            <person name="Levine S."/>
            <person name="Lewis D."/>
            <person name="Lewis T."/>
            <person name="Lindblad-toh K."/>
            <person name="Liu X."/>
            <person name="Lokyitsang T."/>
            <person name="Lokyitsang Y."/>
            <person name="Lucien O."/>
            <person name="Lui A."/>
            <person name="Ma L.J."/>
            <person name="Mabbitt R."/>
            <person name="Macdonald J."/>
            <person name="Maclean C."/>
            <person name="Major J."/>
            <person name="Manning J."/>
            <person name="Marabella R."/>
            <person name="Maru K."/>
            <person name="Matthews C."/>
            <person name="Mauceli E."/>
            <person name="Mccarthy M."/>
            <person name="Mcdonough S."/>
            <person name="Mcghee T."/>
            <person name="Meldrim J."/>
            <person name="Meneus L."/>
            <person name="Mesirov J."/>
            <person name="Mihalev A."/>
            <person name="Mihova T."/>
            <person name="Mikkelsen T."/>
            <person name="Mlenga V."/>
            <person name="Moru K."/>
            <person name="Mozes J."/>
            <person name="Mulrain L."/>
            <person name="Munson G."/>
            <person name="Naylor J."/>
            <person name="Newes C."/>
            <person name="Nguyen C."/>
            <person name="Nguyen N."/>
            <person name="Nguyen T."/>
            <person name="Nicol R."/>
            <person name="Nielsen C."/>
            <person name="Nizzari M."/>
            <person name="Norbu C."/>
            <person name="Norbu N."/>
            <person name="O'donnell P."/>
            <person name="Okoawo O."/>
            <person name="O'leary S."/>
            <person name="Omotosho B."/>
            <person name="O'neill K."/>
            <person name="Osman S."/>
            <person name="Parker S."/>
            <person name="Perrin D."/>
            <person name="Phunkhang P."/>
            <person name="Piqani B."/>
            <person name="Purcell S."/>
            <person name="Rachupka T."/>
            <person name="Ramasamy U."/>
            <person name="Rameau R."/>
            <person name="Ray V."/>
            <person name="Raymond C."/>
            <person name="Retta R."/>
            <person name="Richardson S."/>
            <person name="Rise C."/>
            <person name="Rodriguez J."/>
            <person name="Rogers J."/>
            <person name="Rogov P."/>
            <person name="Rutman M."/>
            <person name="Schupbach R."/>
            <person name="Seaman C."/>
            <person name="Settipalli S."/>
            <person name="Sharpe T."/>
            <person name="Sheridan J."/>
            <person name="Sherpa N."/>
            <person name="Shi J."/>
            <person name="Smirnov S."/>
            <person name="Smith C."/>
            <person name="Sougnez C."/>
            <person name="Spencer B."/>
            <person name="Stalker J."/>
            <person name="Stange-thomann N."/>
            <person name="Stavropoulos S."/>
            <person name="Stetson K."/>
            <person name="Stone C."/>
            <person name="Stone S."/>
            <person name="Stubbs M."/>
            <person name="Talamas J."/>
            <person name="Tchuinga P."/>
            <person name="Tenzing P."/>
            <person name="Tesfaye S."/>
            <person name="Theodore J."/>
            <person name="Thoulutsang Y."/>
            <person name="Topham K."/>
            <person name="Towey S."/>
            <person name="Tsamla T."/>
            <person name="Tsomo N."/>
            <person name="Vallee D."/>
            <person name="Vassiliev H."/>
            <person name="Venkataraman V."/>
            <person name="Vinson J."/>
            <person name="Vo A."/>
            <person name="Wade C."/>
            <person name="Wang S."/>
            <person name="Wangchuk T."/>
            <person name="Wangdi T."/>
            <person name="Whittaker C."/>
            <person name="Wilkinson J."/>
            <person name="Wu Y."/>
            <person name="Wyman D."/>
            <person name="Yadav S."/>
            <person name="Yang S."/>
            <person name="Yang X."/>
            <person name="Yeager S."/>
            <person name="Yee E."/>
            <person name="Young G."/>
            <person name="Zainoun J."/>
            <person name="Zembeck L."/>
            <person name="Zimmer A."/>
            <person name="Zody M."/>
            <person name="Lander E."/>
        </authorList>
    </citation>
    <scope>NUCLEOTIDE SEQUENCE [LARGE SCALE GENOMIC DNA]</scope>
</reference>
<dbReference type="InterPro" id="IPR002347">
    <property type="entry name" value="SDR_fam"/>
</dbReference>
<dbReference type="SUPFAM" id="SSF51735">
    <property type="entry name" value="NAD(P)-binding Rossmann-fold domains"/>
    <property type="match status" value="2"/>
</dbReference>
<dbReference type="InParanoid" id="H2Z9Q7"/>
<dbReference type="NCBIfam" id="NF005559">
    <property type="entry name" value="PRK07231.1"/>
    <property type="match status" value="2"/>
</dbReference>
<sequence>LCKMERFDGKVALVTASTQGIGFAIARKLAQEGAHVVICSRKKSNVDQALSELKSEGLSVSGLVCHVAKADDRRELIAKIDKDFGGLDMLVSNVAVNPYFGSILSTPGSAYDKIFEVNVKSTFMLIQDAVPLMQKRGGGSVVIVSSTAGYVPSAALGIYSVSKTALLGLTKALMPELSSMNIRVNCIAPGIIQTKFSGALLTDEEAVKNQIPLGRIGKPHDCAGIVALLCSDEAAYITGETIVVAGGSTIILLTCFNDCHLALPGFFLQNNNAVYFYLALVTASTQGIGFAIARKLAQEGAHVVICSRKKSNVDQALSELKSEGLSVSGLVCHVAKAEDRKIVIQKIETDFGRLDMLVLNAAVNPYFGTILGTPESAYDKIFEVNVKSTFLLIQEATPLLKNSGGGNVVIVSSYVGFNPQEGLGFYSVSKTALLGLTKALMPELSSMNIRVNCIAPGVIRTKFSAPILQNEEAVKNRIPLGRVGEPEDCAAIVALLCSDEAAYITGETIMVSGGL</sequence>
<keyword evidence="4" id="KW-1185">Reference proteome</keyword>
<dbReference type="Ensembl" id="ENSCSAVT00000014487.1">
    <property type="protein sequence ID" value="ENSCSAVP00000014322.1"/>
    <property type="gene ID" value="ENSCSAVG00000008384.1"/>
</dbReference>
<evidence type="ECO:0000256" key="2">
    <source>
        <dbReference type="ARBA" id="ARBA00023002"/>
    </source>
</evidence>
<dbReference type="eggNOG" id="KOG0725">
    <property type="taxonomic scope" value="Eukaryota"/>
</dbReference>
<dbReference type="Gene3D" id="3.40.50.720">
    <property type="entry name" value="NAD(P)-binding Rossmann-like Domain"/>
    <property type="match status" value="2"/>
</dbReference>
<accession>H2Z9Q7</accession>
<evidence type="ECO:0000313" key="3">
    <source>
        <dbReference type="Ensembl" id="ENSCSAVP00000014322.1"/>
    </source>
</evidence>
<dbReference type="PANTHER" id="PTHR43943">
    <property type="entry name" value="DEHYDROGENASE/REDUCTASE (SDR FAMILY) MEMBER 4"/>
    <property type="match status" value="1"/>
</dbReference>
<evidence type="ECO:0000256" key="1">
    <source>
        <dbReference type="ARBA" id="ARBA00006484"/>
    </source>
</evidence>
<dbReference type="AlphaFoldDB" id="H2Z9Q7"/>
<keyword evidence="2" id="KW-0560">Oxidoreductase</keyword>
<dbReference type="PROSITE" id="PS00061">
    <property type="entry name" value="ADH_SHORT"/>
    <property type="match status" value="2"/>
</dbReference>
<dbReference type="OMA" id="SHAYGAY"/>
<comment type="similarity">
    <text evidence="1">Belongs to the short-chain dehydrogenases/reductases (SDR) family.</text>
</comment>
<protein>
    <recommendedName>
        <fullName evidence="5">Dehydrogenase/reductase SDR family member 4</fullName>
    </recommendedName>
</protein>
<dbReference type="STRING" id="51511.ENSCSAVP00000014322"/>
<reference evidence="3" key="2">
    <citation type="submission" date="2025-08" db="UniProtKB">
        <authorList>
            <consortium name="Ensembl"/>
        </authorList>
    </citation>
    <scope>IDENTIFICATION</scope>
</reference>